<dbReference type="EMBL" id="QOWE01000005">
    <property type="protein sequence ID" value="RCR70104.1"/>
    <property type="molecule type" value="Genomic_DNA"/>
</dbReference>
<evidence type="ECO:0000313" key="2">
    <source>
        <dbReference type="EMBL" id="RCR70104.1"/>
    </source>
</evidence>
<name>A0A368JTU9_9BACT</name>
<dbReference type="Proteomes" id="UP000253383">
    <property type="component" value="Unassembled WGS sequence"/>
</dbReference>
<keyword evidence="3" id="KW-1185">Reference proteome</keyword>
<dbReference type="AlphaFoldDB" id="A0A368JTU9"/>
<protein>
    <recommendedName>
        <fullName evidence="4">Methane oxygenase PmoA</fullName>
    </recommendedName>
</protein>
<keyword evidence="1" id="KW-0732">Signal</keyword>
<organism evidence="2 3">
    <name type="scientific">Larkinella punicea</name>
    <dbReference type="NCBI Taxonomy" id="2315727"/>
    <lineage>
        <taxon>Bacteria</taxon>
        <taxon>Pseudomonadati</taxon>
        <taxon>Bacteroidota</taxon>
        <taxon>Cytophagia</taxon>
        <taxon>Cytophagales</taxon>
        <taxon>Spirosomataceae</taxon>
        <taxon>Larkinella</taxon>
    </lineage>
</organism>
<dbReference type="InterPro" id="IPR029475">
    <property type="entry name" value="DUF6807"/>
</dbReference>
<feature type="chain" id="PRO_5016611772" description="Methane oxygenase PmoA" evidence="1">
    <location>
        <begin position="18"/>
        <end position="342"/>
    </location>
</feature>
<dbReference type="OrthoDB" id="2540540at2"/>
<evidence type="ECO:0000256" key="1">
    <source>
        <dbReference type="SAM" id="SignalP"/>
    </source>
</evidence>
<feature type="signal peptide" evidence="1">
    <location>
        <begin position="1"/>
        <end position="17"/>
    </location>
</feature>
<proteinExistence type="predicted"/>
<comment type="caution">
    <text evidence="2">The sequence shown here is derived from an EMBL/GenBank/DDBJ whole genome shotgun (WGS) entry which is preliminary data.</text>
</comment>
<accession>A0A368JTU9</accession>
<reference evidence="2 3" key="1">
    <citation type="submission" date="2018-07" db="EMBL/GenBank/DDBJ databases">
        <title>Genome analysis of Larkinella rosea.</title>
        <authorList>
            <person name="Zhou Z."/>
            <person name="Wang G."/>
        </authorList>
    </citation>
    <scope>NUCLEOTIDE SEQUENCE [LARGE SCALE GENOMIC DNA]</scope>
    <source>
        <strain evidence="3">zzj9</strain>
    </source>
</reference>
<sequence>MKKLTLCFCLLASAAMAQKQAVQLTNNQAQKRVDVTVDGKPFTSYIYPGPDILKKPVLYPIRTAGGNFITRGWPMDPRPGERVDHPHHVGMWLNYGDVNGHDFWNNSNDVKGHGGPFGTIVHTGIKSLKSGKDVGELVVTADWLDKDGKPLLQETTTFVFRGTPKERIIDRTTTLKALGKDVTFKDNKEGMVAIRLARQLEHPSNKPEVFTDASGVATKVSQMDNTGVTGKYKSSEGVEGEKVWGTRAKWMNLTGVINGENVSVALLDNPKNIGYPTYWHSRGYGLYAANPLAPSVMSEGKDKPMNYVLPAGKSVTFRYEVLITSGSVSDDALSQKVNQFAN</sequence>
<evidence type="ECO:0000313" key="3">
    <source>
        <dbReference type="Proteomes" id="UP000253383"/>
    </source>
</evidence>
<dbReference type="RefSeq" id="WP_114405270.1">
    <property type="nucleotide sequence ID" value="NZ_QOWE01000005.1"/>
</dbReference>
<dbReference type="Pfam" id="PF14100">
    <property type="entry name" value="DUF6807"/>
    <property type="match status" value="1"/>
</dbReference>
<gene>
    <name evidence="2" type="ORF">DUE52_06990</name>
</gene>
<evidence type="ECO:0008006" key="4">
    <source>
        <dbReference type="Google" id="ProtNLM"/>
    </source>
</evidence>